<organism evidence="1 2">
    <name type="scientific">Pseudomyxococcus hansupus</name>
    <dbReference type="NCBI Taxonomy" id="1297742"/>
    <lineage>
        <taxon>Bacteria</taxon>
        <taxon>Pseudomonadati</taxon>
        <taxon>Myxococcota</taxon>
        <taxon>Myxococcia</taxon>
        <taxon>Myxococcales</taxon>
        <taxon>Cystobacterineae</taxon>
        <taxon>Myxococcaceae</taxon>
        <taxon>Pseudomyxococcus</taxon>
    </lineage>
</organism>
<name>A0A0H4X7U0_9BACT</name>
<protein>
    <submittedName>
        <fullName evidence="1">Uncharacterized protein</fullName>
    </submittedName>
</protein>
<reference evidence="1 2" key="1">
    <citation type="journal article" date="2016" name="PLoS ONE">
        <title>Complete Genome Sequence and Comparative Genomics of a Novel Myxobacterium Myxococcus hansupus.</title>
        <authorList>
            <person name="Sharma G."/>
            <person name="Narwani T."/>
            <person name="Subramanian S."/>
        </authorList>
    </citation>
    <scope>NUCLEOTIDE SEQUENCE [LARGE SCALE GENOMIC DNA]</scope>
    <source>
        <strain evidence="2">mixupus</strain>
    </source>
</reference>
<dbReference type="EMBL" id="CP012109">
    <property type="protein sequence ID" value="AKQ69640.1"/>
    <property type="molecule type" value="Genomic_DNA"/>
</dbReference>
<keyword evidence="2" id="KW-1185">Reference proteome</keyword>
<dbReference type="PATRIC" id="fig|1297742.4.peg.6641"/>
<dbReference type="OrthoDB" id="5522350at2"/>
<evidence type="ECO:0000313" key="2">
    <source>
        <dbReference type="Proteomes" id="UP000009026"/>
    </source>
</evidence>
<dbReference type="RefSeq" id="WP_002636201.1">
    <property type="nucleotide sequence ID" value="NZ_CP012109.1"/>
</dbReference>
<proteinExistence type="predicted"/>
<accession>A0A0H4X7U0</accession>
<sequence>MRYAVVMGVTLASWGAAAEERWTAPYQVEDASGRTVRVILGEAAPDDVASRLRVMTLVGKQGLAEARFQRTEPVCVGGEDDSDLPPVCHTVGVYTQLPGTPDIGEPLVALAGAVNGTVGAPDATTPRKRPVPGHWTSTPFERAVDEGADPYMPADAPAPRYRWHPGADGRVALELQHYERTSSQVTLESCTEERQGPFTRLECVPTPPFVTPDIPQPLSMLYAGRTLLVASFEDYGEPETTLVASLHVAGDTQYLVRVGLKGQAVTGLLFREGNTWRLLLRPADYPVLGC</sequence>
<dbReference type="Proteomes" id="UP000009026">
    <property type="component" value="Chromosome"/>
</dbReference>
<evidence type="ECO:0000313" key="1">
    <source>
        <dbReference type="EMBL" id="AKQ69640.1"/>
    </source>
</evidence>
<gene>
    <name evidence="1" type="ORF">A176_006552</name>
</gene>
<dbReference type="KEGG" id="mym:A176_006552"/>
<dbReference type="AlphaFoldDB" id="A0A0H4X7U0"/>